<dbReference type="PANTHER" id="PTHR31278">
    <property type="entry name" value="CHCHD1"/>
    <property type="match status" value="1"/>
</dbReference>
<gene>
    <name evidence="1" type="ORF">COCON_G00224740</name>
</gene>
<dbReference type="GO" id="GO:0032543">
    <property type="term" value="P:mitochondrial translation"/>
    <property type="evidence" value="ECO:0007669"/>
    <property type="project" value="InterPro"/>
</dbReference>
<dbReference type="GO" id="GO:0005654">
    <property type="term" value="C:nucleoplasm"/>
    <property type="evidence" value="ECO:0007669"/>
    <property type="project" value="TreeGrafter"/>
</dbReference>
<name>A0A9Q1CX86_CONCO</name>
<evidence type="ECO:0008006" key="3">
    <source>
        <dbReference type="Google" id="ProtNLM"/>
    </source>
</evidence>
<evidence type="ECO:0000313" key="1">
    <source>
        <dbReference type="EMBL" id="KAJ8250552.1"/>
    </source>
</evidence>
<dbReference type="Proteomes" id="UP001152803">
    <property type="component" value="Unassembled WGS sequence"/>
</dbReference>
<reference evidence="1" key="1">
    <citation type="journal article" date="2023" name="Science">
        <title>Genome structures resolve the early diversification of teleost fishes.</title>
        <authorList>
            <person name="Parey E."/>
            <person name="Louis A."/>
            <person name="Montfort J."/>
            <person name="Bouchez O."/>
            <person name="Roques C."/>
            <person name="Iampietro C."/>
            <person name="Lluch J."/>
            <person name="Castinel A."/>
            <person name="Donnadieu C."/>
            <person name="Desvignes T."/>
            <person name="Floi Bucao C."/>
            <person name="Jouanno E."/>
            <person name="Wen M."/>
            <person name="Mejri S."/>
            <person name="Dirks R."/>
            <person name="Jansen H."/>
            <person name="Henkel C."/>
            <person name="Chen W.J."/>
            <person name="Zahm M."/>
            <person name="Cabau C."/>
            <person name="Klopp C."/>
            <person name="Thompson A.W."/>
            <person name="Robinson-Rechavi M."/>
            <person name="Braasch I."/>
            <person name="Lecointre G."/>
            <person name="Bobe J."/>
            <person name="Postlethwait J.H."/>
            <person name="Berthelot C."/>
            <person name="Roest Crollius H."/>
            <person name="Guiguen Y."/>
        </authorList>
    </citation>
    <scope>NUCLEOTIDE SEQUENCE</scope>
    <source>
        <strain evidence="1">Concon-B</strain>
    </source>
</reference>
<proteinExistence type="predicted"/>
<keyword evidence="2" id="KW-1185">Reference proteome</keyword>
<dbReference type="InterPro" id="IPR033620">
    <property type="entry name" value="Ribosomal_mS37_met"/>
</dbReference>
<dbReference type="GO" id="GO:0003723">
    <property type="term" value="F:RNA binding"/>
    <property type="evidence" value="ECO:0007669"/>
    <property type="project" value="TreeGrafter"/>
</dbReference>
<dbReference type="GO" id="GO:0005761">
    <property type="term" value="C:mitochondrial ribosome"/>
    <property type="evidence" value="ECO:0007669"/>
    <property type="project" value="InterPro"/>
</dbReference>
<dbReference type="PANTHER" id="PTHR31278:SF2">
    <property type="entry name" value="SMALL RIBOSOMAL SUBUNIT PROTEIN MS37"/>
    <property type="match status" value="1"/>
</dbReference>
<dbReference type="InterPro" id="IPR009069">
    <property type="entry name" value="Cys_alpha_HP_mot_SF"/>
</dbReference>
<organism evidence="1 2">
    <name type="scientific">Conger conger</name>
    <name type="common">Conger eel</name>
    <name type="synonym">Muraena conger</name>
    <dbReference type="NCBI Taxonomy" id="82655"/>
    <lineage>
        <taxon>Eukaryota</taxon>
        <taxon>Metazoa</taxon>
        <taxon>Chordata</taxon>
        <taxon>Craniata</taxon>
        <taxon>Vertebrata</taxon>
        <taxon>Euteleostomi</taxon>
        <taxon>Actinopterygii</taxon>
        <taxon>Neopterygii</taxon>
        <taxon>Teleostei</taxon>
        <taxon>Anguilliformes</taxon>
        <taxon>Congridae</taxon>
        <taxon>Conger</taxon>
    </lineage>
</organism>
<sequence>MGTRGPVSRIIIKQVGKPVLKPNRPLALKNHVSTRMLDRGGATCLVELSLLMTCWKRNEFGDAACSNEIRTFNECAEKARAEKLRSNDNFAAGERLPPKLANTLLRRFPNPSKK</sequence>
<protein>
    <recommendedName>
        <fullName evidence="3">Coiled-coil-helix-coiled-coil-helix domain-containing protein 1</fullName>
    </recommendedName>
</protein>
<accession>A0A9Q1CX86</accession>
<dbReference type="PROSITE" id="PS51808">
    <property type="entry name" value="CHCH"/>
    <property type="match status" value="1"/>
</dbReference>
<evidence type="ECO:0000313" key="2">
    <source>
        <dbReference type="Proteomes" id="UP001152803"/>
    </source>
</evidence>
<dbReference type="SUPFAM" id="SSF47072">
    <property type="entry name" value="Cysteine alpha-hairpin motif"/>
    <property type="match status" value="1"/>
</dbReference>
<comment type="caution">
    <text evidence="1">The sequence shown here is derived from an EMBL/GenBank/DDBJ whole genome shotgun (WGS) entry which is preliminary data.</text>
</comment>
<dbReference type="EMBL" id="JAFJMO010000018">
    <property type="protein sequence ID" value="KAJ8250552.1"/>
    <property type="molecule type" value="Genomic_DNA"/>
</dbReference>
<dbReference type="OrthoDB" id="5825849at2759"/>
<dbReference type="AlphaFoldDB" id="A0A9Q1CX86"/>